<dbReference type="PANTHER" id="PTHR33121:SF19">
    <property type="entry name" value="CYCLIC DI-GMP PHOSPHODIESTERASE PA2567"/>
    <property type="match status" value="1"/>
</dbReference>
<sequence>MNMSTSTDTIMQENSEAERLAALHELGILDTNTSEYFDSITRLAVTLFGMSASYVSLVDRDRQWLKSNVGICPHDGKLGESFCAHAINASKVMVVEDTLLDERFRHNEMVTGPAGTRFYAGAPMLTREGDAIGALCVTDTKPRRLDEEQLAKLQSLASLAMSHVSLRRTVGHVDAVSGMPNKYQLEEDLVALQTEAAGQRRVLVYLDMPDAATAFEIASVLGPAVYDELIRSVSLRLRRLFIGKARVYHVTDARFAILSSDADTAGFVRFVYGLEPALHEPVHSREVPLNLPGFGGIVEFDVDAHSALEAPRKALSAVNQALLLQQRWSVYSIVEDSSHQRSFRLLNDVHDAIRDDGLHLVYQPKHDLHNDSCASAEALLRWTHPELGPISPAEFIPLIEKTALIKPLTDWVIRTAFRQAGAWHAAGHKIKIAINLSAHNFEEEDICERLEAASKEAGLEPQYIEIECTEGIWMESPQIIQTLEAIRALGMGLALDDFGTGYSNFSYLQKVPASVVKLDQSLIRNVHTSLRDQRIVRSLIALAKELDYHVVAEGVETADSLAMIRSWGCDVAQGYHFSRPLLAEEFLRHVQKFTGTLAAISPMPAEKGSLHPVFGPLLRSVAG</sequence>
<keyword evidence="3" id="KW-1185">Reference proteome</keyword>
<dbReference type="SMART" id="SM00267">
    <property type="entry name" value="GGDEF"/>
    <property type="match status" value="1"/>
</dbReference>
<dbReference type="Pfam" id="PF01590">
    <property type="entry name" value="GAF"/>
    <property type="match status" value="1"/>
</dbReference>
<dbReference type="SMART" id="SM00065">
    <property type="entry name" value="GAF"/>
    <property type="match status" value="1"/>
</dbReference>
<dbReference type="InterPro" id="IPR050706">
    <property type="entry name" value="Cyclic-di-GMP_PDE-like"/>
</dbReference>
<dbReference type="InterPro" id="IPR001633">
    <property type="entry name" value="EAL_dom"/>
</dbReference>
<reference evidence="2" key="2">
    <citation type="submission" date="2020-09" db="EMBL/GenBank/DDBJ databases">
        <authorList>
            <person name="Sun Q."/>
            <person name="Zhou Y."/>
        </authorList>
    </citation>
    <scope>NUCLEOTIDE SEQUENCE</scope>
    <source>
        <strain evidence="2">CGMCC 1.10998</strain>
    </source>
</reference>
<dbReference type="PROSITE" id="PS50883">
    <property type="entry name" value="EAL"/>
    <property type="match status" value="1"/>
</dbReference>
<dbReference type="SMART" id="SM00052">
    <property type="entry name" value="EAL"/>
    <property type="match status" value="1"/>
</dbReference>
<feature type="domain" description="EAL" evidence="1">
    <location>
        <begin position="342"/>
        <end position="594"/>
    </location>
</feature>
<name>A0A916V017_9BURK</name>
<dbReference type="SUPFAM" id="SSF55781">
    <property type="entry name" value="GAF domain-like"/>
    <property type="match status" value="1"/>
</dbReference>
<evidence type="ECO:0000259" key="1">
    <source>
        <dbReference type="PROSITE" id="PS50883"/>
    </source>
</evidence>
<dbReference type="InterPro" id="IPR003018">
    <property type="entry name" value="GAF"/>
</dbReference>
<dbReference type="RefSeq" id="WP_229751347.1">
    <property type="nucleotide sequence ID" value="NZ_BMED01000007.1"/>
</dbReference>
<dbReference type="Proteomes" id="UP000637423">
    <property type="component" value="Unassembled WGS sequence"/>
</dbReference>
<gene>
    <name evidence="2" type="ORF">GCM10011396_50260</name>
</gene>
<comment type="caution">
    <text evidence="2">The sequence shown here is derived from an EMBL/GenBank/DDBJ whole genome shotgun (WGS) entry which is preliminary data.</text>
</comment>
<dbReference type="InterPro" id="IPR043128">
    <property type="entry name" value="Rev_trsase/Diguanyl_cyclase"/>
</dbReference>
<dbReference type="Pfam" id="PF00563">
    <property type="entry name" value="EAL"/>
    <property type="match status" value="1"/>
</dbReference>
<dbReference type="EMBL" id="BMED01000007">
    <property type="protein sequence ID" value="GGC96759.1"/>
    <property type="molecule type" value="Genomic_DNA"/>
</dbReference>
<dbReference type="InterPro" id="IPR000160">
    <property type="entry name" value="GGDEF_dom"/>
</dbReference>
<dbReference type="Gene3D" id="3.20.20.450">
    <property type="entry name" value="EAL domain"/>
    <property type="match status" value="1"/>
</dbReference>
<dbReference type="InterPro" id="IPR029016">
    <property type="entry name" value="GAF-like_dom_sf"/>
</dbReference>
<dbReference type="SUPFAM" id="SSF141868">
    <property type="entry name" value="EAL domain-like"/>
    <property type="match status" value="1"/>
</dbReference>
<dbReference type="PANTHER" id="PTHR33121">
    <property type="entry name" value="CYCLIC DI-GMP PHOSPHODIESTERASE PDEF"/>
    <property type="match status" value="1"/>
</dbReference>
<dbReference type="Gene3D" id="3.30.70.270">
    <property type="match status" value="1"/>
</dbReference>
<protein>
    <submittedName>
        <fullName evidence="2">Sensor domain-containing phosphodiesterase</fullName>
    </submittedName>
</protein>
<dbReference type="InterPro" id="IPR029787">
    <property type="entry name" value="Nucleotide_cyclase"/>
</dbReference>
<evidence type="ECO:0000313" key="3">
    <source>
        <dbReference type="Proteomes" id="UP000637423"/>
    </source>
</evidence>
<dbReference type="SUPFAM" id="SSF55073">
    <property type="entry name" value="Nucleotide cyclase"/>
    <property type="match status" value="1"/>
</dbReference>
<dbReference type="CDD" id="cd01948">
    <property type="entry name" value="EAL"/>
    <property type="match status" value="1"/>
</dbReference>
<organism evidence="2 3">
    <name type="scientific">Undibacterium terreum</name>
    <dbReference type="NCBI Taxonomy" id="1224302"/>
    <lineage>
        <taxon>Bacteria</taxon>
        <taxon>Pseudomonadati</taxon>
        <taxon>Pseudomonadota</taxon>
        <taxon>Betaproteobacteria</taxon>
        <taxon>Burkholderiales</taxon>
        <taxon>Oxalobacteraceae</taxon>
        <taxon>Undibacterium</taxon>
    </lineage>
</organism>
<reference evidence="2" key="1">
    <citation type="journal article" date="2014" name="Int. J. Syst. Evol. Microbiol.">
        <title>Complete genome sequence of Corynebacterium casei LMG S-19264T (=DSM 44701T), isolated from a smear-ripened cheese.</title>
        <authorList>
            <consortium name="US DOE Joint Genome Institute (JGI-PGF)"/>
            <person name="Walter F."/>
            <person name="Albersmeier A."/>
            <person name="Kalinowski J."/>
            <person name="Ruckert C."/>
        </authorList>
    </citation>
    <scope>NUCLEOTIDE SEQUENCE</scope>
    <source>
        <strain evidence="2">CGMCC 1.10998</strain>
    </source>
</reference>
<dbReference type="Gene3D" id="3.30.450.40">
    <property type="match status" value="1"/>
</dbReference>
<evidence type="ECO:0000313" key="2">
    <source>
        <dbReference type="EMBL" id="GGC96759.1"/>
    </source>
</evidence>
<accession>A0A916V017</accession>
<proteinExistence type="predicted"/>
<dbReference type="InterPro" id="IPR035919">
    <property type="entry name" value="EAL_sf"/>
</dbReference>
<dbReference type="GO" id="GO:0071111">
    <property type="term" value="F:cyclic-guanylate-specific phosphodiesterase activity"/>
    <property type="evidence" value="ECO:0007669"/>
    <property type="project" value="InterPro"/>
</dbReference>
<dbReference type="AlphaFoldDB" id="A0A916V017"/>